<dbReference type="RefSeq" id="WP_040115010.1">
    <property type="nucleotide sequence ID" value="NZ_CP006880.1"/>
</dbReference>
<sequence>MTLSSGEVRAIIGPVDEVLLADILATGASANELAEAWAWVNAEEALADEGRPLPTGRIARLVDLLDPGQENEL</sequence>
<protein>
    <submittedName>
        <fullName evidence="1">Uncharacterized protein</fullName>
    </submittedName>
</protein>
<dbReference type="EMBL" id="CP006880">
    <property type="protein sequence ID" value="AJD44702.1"/>
    <property type="molecule type" value="Genomic_DNA"/>
</dbReference>
<dbReference type="KEGG" id="rga:RGR602_PC00664"/>
<evidence type="ECO:0000313" key="2">
    <source>
        <dbReference type="Proteomes" id="UP000031368"/>
    </source>
</evidence>
<organism evidence="1 2">
    <name type="scientific">Rhizobium gallicum bv. gallicum R602sp</name>
    <dbReference type="NCBI Taxonomy" id="1041138"/>
    <lineage>
        <taxon>Bacteria</taxon>
        <taxon>Pseudomonadati</taxon>
        <taxon>Pseudomonadota</taxon>
        <taxon>Alphaproteobacteria</taxon>
        <taxon>Hyphomicrobiales</taxon>
        <taxon>Rhizobiaceae</taxon>
        <taxon>Rhizobium/Agrobacterium group</taxon>
        <taxon>Rhizobium</taxon>
    </lineage>
</organism>
<keyword evidence="2" id="KW-1185">Reference proteome</keyword>
<dbReference type="Proteomes" id="UP000031368">
    <property type="component" value="Plasmid pRgalR602c"/>
</dbReference>
<keyword evidence="1" id="KW-0614">Plasmid</keyword>
<accession>A0A0B4XDX2</accession>
<gene>
    <name evidence="1" type="ORF">RGR602_PC00664</name>
</gene>
<geneLocation type="plasmid" evidence="1 2">
    <name>pRgalR602c</name>
</geneLocation>
<name>A0A0B4XDX2_9HYPH</name>
<reference evidence="1 2" key="1">
    <citation type="submission" date="2013-11" db="EMBL/GenBank/DDBJ databases">
        <title>Complete genome sequence of Rhizobium gallicum bv. gallicum R602.</title>
        <authorList>
            <person name="Bustos P."/>
            <person name="Santamaria R.I."/>
            <person name="Lozano L."/>
            <person name="Acosta J.L."/>
            <person name="Ormeno-Orrillo E."/>
            <person name="Rogel M.A."/>
            <person name="Romero D."/>
            <person name="Cevallos M.A."/>
            <person name="Martinez-Romero E."/>
            <person name="Gonzalez V."/>
        </authorList>
    </citation>
    <scope>NUCLEOTIDE SEQUENCE [LARGE SCALE GENOMIC DNA]</scope>
    <source>
        <strain evidence="1 2">R602</strain>
        <plasmid evidence="1 2">pRgalR602c</plasmid>
    </source>
</reference>
<dbReference type="HOGENOM" id="CLU_143340_1_0_5"/>
<evidence type="ECO:0000313" key="1">
    <source>
        <dbReference type="EMBL" id="AJD44702.1"/>
    </source>
</evidence>
<dbReference type="AlphaFoldDB" id="A0A0B4XDX2"/>
<proteinExistence type="predicted"/>